<protein>
    <submittedName>
        <fullName evidence="2">Multi-component regulatory system-3</fullName>
    </submittedName>
</protein>
<dbReference type="PANTHER" id="PTHR36221">
    <property type="entry name" value="DUF742 DOMAIN-CONTAINING PROTEIN"/>
    <property type="match status" value="1"/>
</dbReference>
<accession>A0A1E7KAE7</accession>
<feature type="region of interest" description="Disordered" evidence="1">
    <location>
        <begin position="1"/>
        <end position="32"/>
    </location>
</feature>
<dbReference type="PANTHER" id="PTHR36221:SF1">
    <property type="entry name" value="DUF742 DOMAIN-CONTAINING PROTEIN"/>
    <property type="match status" value="1"/>
</dbReference>
<dbReference type="RefSeq" id="WP_019354106.1">
    <property type="nucleotide sequence ID" value="NZ_LJGV01000022.1"/>
</dbReference>
<dbReference type="AlphaFoldDB" id="A0A1E7KAE7"/>
<dbReference type="PATRIC" id="fig|943816.4.peg.5071"/>
<organism evidence="2 3">
    <name type="scientific">Streptomyces qinglanensis</name>
    <dbReference type="NCBI Taxonomy" id="943816"/>
    <lineage>
        <taxon>Bacteria</taxon>
        <taxon>Bacillati</taxon>
        <taxon>Actinomycetota</taxon>
        <taxon>Actinomycetes</taxon>
        <taxon>Kitasatosporales</taxon>
        <taxon>Streptomycetaceae</taxon>
        <taxon>Streptomyces</taxon>
    </lineage>
</organism>
<reference evidence="2 3" key="1">
    <citation type="journal article" date="2016" name="Front. Microbiol.">
        <title>Comparative Genomics Analysis of Streptomyces Species Reveals Their Adaptation to the Marine Environment and Their Diversity at the Genomic Level.</title>
        <authorList>
            <person name="Tian X."/>
            <person name="Zhang Z."/>
            <person name="Yang T."/>
            <person name="Chen M."/>
            <person name="Li J."/>
            <person name="Chen F."/>
            <person name="Yang J."/>
            <person name="Li W."/>
            <person name="Zhang B."/>
            <person name="Zhang Z."/>
            <person name="Wu J."/>
            <person name="Zhang C."/>
            <person name="Long L."/>
            <person name="Xiao J."/>
        </authorList>
    </citation>
    <scope>NUCLEOTIDE SEQUENCE [LARGE SCALE GENOMIC DNA]</scope>
    <source>
        <strain evidence="2 3">SCSIO M10379</strain>
    </source>
</reference>
<evidence type="ECO:0000313" key="3">
    <source>
        <dbReference type="Proteomes" id="UP000175829"/>
    </source>
</evidence>
<dbReference type="EMBL" id="LJGV01000022">
    <property type="protein sequence ID" value="OEV00906.1"/>
    <property type="molecule type" value="Genomic_DNA"/>
</dbReference>
<comment type="caution">
    <text evidence="2">The sequence shown here is derived from an EMBL/GenBank/DDBJ whole genome shotgun (WGS) entry which is preliminary data.</text>
</comment>
<sequence length="141" mass="14591">MTAPPGAAGSPGSGPASGSGDEPWLDDEAGRLVRPYTVSEGRTRPSAPLDLLTMVRATGVRPDGYLGPEHAQVLRLCGGPVSVAEIAASIRQPAAVAKVVLSDLVDWGAVATRGPVHLQSGPDPNNREVLEAVLDGLRRRL</sequence>
<gene>
    <name evidence="2" type="ORF">AN217_27345</name>
</gene>
<dbReference type="Proteomes" id="UP000175829">
    <property type="component" value="Unassembled WGS sequence"/>
</dbReference>
<evidence type="ECO:0000313" key="2">
    <source>
        <dbReference type="EMBL" id="OEV00906.1"/>
    </source>
</evidence>
<name>A0A1E7KAE7_9ACTN</name>
<evidence type="ECO:0000256" key="1">
    <source>
        <dbReference type="SAM" id="MobiDB-lite"/>
    </source>
</evidence>
<proteinExistence type="predicted"/>
<dbReference type="InterPro" id="IPR007995">
    <property type="entry name" value="DUF742"/>
</dbReference>
<dbReference type="Pfam" id="PF05331">
    <property type="entry name" value="DUF742"/>
    <property type="match status" value="1"/>
</dbReference>